<dbReference type="Proteomes" id="UP001057452">
    <property type="component" value="Chromosome 19"/>
</dbReference>
<reference evidence="1" key="1">
    <citation type="submission" date="2022-05" db="EMBL/GenBank/DDBJ databases">
        <title>Chromosome-level genome of Chaenocephalus aceratus.</title>
        <authorList>
            <person name="Park H."/>
        </authorList>
    </citation>
    <scope>NUCLEOTIDE SEQUENCE</scope>
    <source>
        <strain evidence="1">KU_202001</strain>
    </source>
</reference>
<keyword evidence="2" id="KW-1185">Reference proteome</keyword>
<sequence length="111" mass="11709">MYSHKVSVQSCFQCFHSAGPFCSVLVERLGCRATVMLGGVLSGLGMAASSFTQSIEQLYITAGVITGLGFCFSFQPAGDDPRSLLCASPCLRQRHVLHGHGAGTLHSTFPG</sequence>
<evidence type="ECO:0000313" key="2">
    <source>
        <dbReference type="Proteomes" id="UP001057452"/>
    </source>
</evidence>
<organism evidence="1 2">
    <name type="scientific">Chaenocephalus aceratus</name>
    <name type="common">Blackfin icefish</name>
    <name type="synonym">Chaenichthys aceratus</name>
    <dbReference type="NCBI Taxonomy" id="36190"/>
    <lineage>
        <taxon>Eukaryota</taxon>
        <taxon>Metazoa</taxon>
        <taxon>Chordata</taxon>
        <taxon>Craniata</taxon>
        <taxon>Vertebrata</taxon>
        <taxon>Euteleostomi</taxon>
        <taxon>Actinopterygii</taxon>
        <taxon>Neopterygii</taxon>
        <taxon>Teleostei</taxon>
        <taxon>Neoteleostei</taxon>
        <taxon>Acanthomorphata</taxon>
        <taxon>Eupercaria</taxon>
        <taxon>Perciformes</taxon>
        <taxon>Notothenioidei</taxon>
        <taxon>Channichthyidae</taxon>
        <taxon>Chaenocephalus</taxon>
    </lineage>
</organism>
<dbReference type="EMBL" id="CM043803">
    <property type="protein sequence ID" value="KAI4807525.1"/>
    <property type="molecule type" value="Genomic_DNA"/>
</dbReference>
<comment type="caution">
    <text evidence="1">The sequence shown here is derived from an EMBL/GenBank/DDBJ whole genome shotgun (WGS) entry which is preliminary data.</text>
</comment>
<evidence type="ECO:0000313" key="1">
    <source>
        <dbReference type="EMBL" id="KAI4807525.1"/>
    </source>
</evidence>
<proteinExistence type="predicted"/>
<gene>
    <name evidence="1" type="ORF">KUCAC02_027328</name>
</gene>
<accession>A0ACB9W4I2</accession>
<name>A0ACB9W4I2_CHAAC</name>
<protein>
    <submittedName>
        <fullName evidence="1">Uncharacterized protein</fullName>
    </submittedName>
</protein>